<evidence type="ECO:0000313" key="11">
    <source>
        <dbReference type="Proteomes" id="UP001272242"/>
    </source>
</evidence>
<dbReference type="EMBL" id="JAXBLV010000088">
    <property type="protein sequence ID" value="MDY3559149.1"/>
    <property type="molecule type" value="Genomic_DNA"/>
</dbReference>
<keyword evidence="3 7" id="KW-1133">Transmembrane helix</keyword>
<evidence type="ECO:0000259" key="8">
    <source>
        <dbReference type="Pfam" id="PF00361"/>
    </source>
</evidence>
<keyword evidence="2 5" id="KW-0812">Transmembrane</keyword>
<evidence type="ECO:0000256" key="1">
    <source>
        <dbReference type="ARBA" id="ARBA00004127"/>
    </source>
</evidence>
<accession>A0ABU5EV86</accession>
<proteinExistence type="predicted"/>
<feature type="domain" description="NADH-Ubiquinone oxidoreductase (complex I) chain 5 N-terminal" evidence="9">
    <location>
        <begin position="90"/>
        <end position="136"/>
    </location>
</feature>
<dbReference type="PANTHER" id="PTHR42829:SF2">
    <property type="entry name" value="NADH-UBIQUINONE OXIDOREDUCTASE CHAIN 5"/>
    <property type="match status" value="1"/>
</dbReference>
<feature type="transmembrane region" description="Helical" evidence="7">
    <location>
        <begin position="158"/>
        <end position="177"/>
    </location>
</feature>
<comment type="subcellular location">
    <subcellularLocation>
        <location evidence="1">Endomembrane system</location>
        <topology evidence="1">Multi-pass membrane protein</topology>
    </subcellularLocation>
    <subcellularLocation>
        <location evidence="5">Membrane</location>
        <topology evidence="5">Multi-pass membrane protein</topology>
    </subcellularLocation>
</comment>
<dbReference type="InterPro" id="IPR001750">
    <property type="entry name" value="ND/Mrp_TM"/>
</dbReference>
<evidence type="ECO:0000256" key="4">
    <source>
        <dbReference type="ARBA" id="ARBA00023136"/>
    </source>
</evidence>
<dbReference type="PANTHER" id="PTHR42829">
    <property type="entry name" value="NADH-UBIQUINONE OXIDOREDUCTASE CHAIN 5"/>
    <property type="match status" value="1"/>
</dbReference>
<comment type="caution">
    <text evidence="10">The sequence shown here is derived from an EMBL/GenBank/DDBJ whole genome shotgun (WGS) entry which is preliminary data.</text>
</comment>
<keyword evidence="11" id="KW-1185">Reference proteome</keyword>
<feature type="transmembrane region" description="Helical" evidence="7">
    <location>
        <begin position="189"/>
        <end position="210"/>
    </location>
</feature>
<sequence length="478" mass="51318">MPDLAQFGSFLGALAVLCPFALVVALGLPALAGAPVTERAADRACRGLIATGFTATLGVLLVMLATGERHLVVNLGNWVTIASHGGADHGHYHFAIKFEFDRLSVPLALLSFALCGTIAAFANRYLHREPGYNRFFVLFSVFLAGMVTASLADTIETLFAGWELVGLSSALLVAFFQERANPARNGFRVWIVYRVSDAALLFAAVALHHMTGEGDFDKLMAAQSWPDGQTTLTEGQALLIGSLLLLAAMGKSALVPFSGWLPRAMEGPTPSSAVFYGALSVHLGAFLLLRLSPLIAVSPPLAVAIVAVGLLTALYAYVAGTVQTDIKSALSFASLSQVGLIVAEIGAGHWEPFMWYVALTHLLGHACLRTLQFVRAPSLLRDYRELENALGARLPQQAGPLAVAPSQWRAWLYRFALERGYLDAVLSDYVAAPFVKLFKLFDRWERQWTAFLNREGAAGRPAPAPGERPAPEAVESGS</sequence>
<name>A0ABU5EV86_9BACT</name>
<feature type="transmembrane region" description="Helical" evidence="7">
    <location>
        <begin position="103"/>
        <end position="123"/>
    </location>
</feature>
<keyword evidence="4 7" id="KW-0472">Membrane</keyword>
<feature type="transmembrane region" description="Helical" evidence="7">
    <location>
        <begin position="273"/>
        <end position="291"/>
    </location>
</feature>
<evidence type="ECO:0000256" key="6">
    <source>
        <dbReference type="SAM" id="MobiDB-lite"/>
    </source>
</evidence>
<feature type="domain" description="NADH:quinone oxidoreductase/Mrp antiporter transmembrane" evidence="8">
    <location>
        <begin position="157"/>
        <end position="383"/>
    </location>
</feature>
<evidence type="ECO:0000256" key="7">
    <source>
        <dbReference type="SAM" id="Phobius"/>
    </source>
</evidence>
<feature type="region of interest" description="Disordered" evidence="6">
    <location>
        <begin position="456"/>
        <end position="478"/>
    </location>
</feature>
<feature type="transmembrane region" description="Helical" evidence="7">
    <location>
        <begin position="44"/>
        <end position="65"/>
    </location>
</feature>
<dbReference type="Pfam" id="PF00361">
    <property type="entry name" value="Proton_antipo_M"/>
    <property type="match status" value="1"/>
</dbReference>
<reference evidence="11" key="1">
    <citation type="journal article" date="2023" name="Mar. Drugs">
        <title>Gemmata algarum, a Novel Planctomycete Isolated from an Algal Mat, Displays Antimicrobial Activity.</title>
        <authorList>
            <person name="Kumar G."/>
            <person name="Kallscheuer N."/>
            <person name="Kashif M."/>
            <person name="Ahamad S."/>
            <person name="Jagadeeshwari U."/>
            <person name="Pannikurungottu S."/>
            <person name="Haufschild T."/>
            <person name="Kabuu M."/>
            <person name="Sasikala C."/>
            <person name="Jogler C."/>
            <person name="Ramana C."/>
        </authorList>
    </citation>
    <scope>NUCLEOTIDE SEQUENCE [LARGE SCALE GENOMIC DNA]</scope>
    <source>
        <strain evidence="11">JC673</strain>
    </source>
</reference>
<evidence type="ECO:0000259" key="9">
    <source>
        <dbReference type="Pfam" id="PF00662"/>
    </source>
</evidence>
<feature type="transmembrane region" description="Helical" evidence="7">
    <location>
        <begin position="297"/>
        <end position="317"/>
    </location>
</feature>
<evidence type="ECO:0000256" key="5">
    <source>
        <dbReference type="RuleBase" id="RU000320"/>
    </source>
</evidence>
<dbReference type="Pfam" id="PF00662">
    <property type="entry name" value="Proton_antipo_N"/>
    <property type="match status" value="1"/>
</dbReference>
<dbReference type="InterPro" id="IPR001516">
    <property type="entry name" value="Proton_antipo_N"/>
</dbReference>
<evidence type="ECO:0000313" key="10">
    <source>
        <dbReference type="EMBL" id="MDY3559149.1"/>
    </source>
</evidence>
<protein>
    <submittedName>
        <fullName evidence="10">Proton-conducting transporter membrane subunit</fullName>
    </submittedName>
</protein>
<gene>
    <name evidence="10" type="ORF">R5W23_006352</name>
</gene>
<dbReference type="Proteomes" id="UP001272242">
    <property type="component" value="Unassembled WGS sequence"/>
</dbReference>
<feature type="transmembrane region" description="Helical" evidence="7">
    <location>
        <begin position="6"/>
        <end position="32"/>
    </location>
</feature>
<feature type="transmembrane region" description="Helical" evidence="7">
    <location>
        <begin position="135"/>
        <end position="152"/>
    </location>
</feature>
<dbReference type="PRINTS" id="PR01434">
    <property type="entry name" value="NADHDHGNASE5"/>
</dbReference>
<evidence type="ECO:0000256" key="2">
    <source>
        <dbReference type="ARBA" id="ARBA00022692"/>
    </source>
</evidence>
<dbReference type="RefSeq" id="WP_320685962.1">
    <property type="nucleotide sequence ID" value="NZ_JAXBLV010000088.1"/>
</dbReference>
<evidence type="ECO:0000256" key="3">
    <source>
        <dbReference type="ARBA" id="ARBA00022989"/>
    </source>
</evidence>
<organism evidence="10 11">
    <name type="scientific">Gemmata algarum</name>
    <dbReference type="NCBI Taxonomy" id="2975278"/>
    <lineage>
        <taxon>Bacteria</taxon>
        <taxon>Pseudomonadati</taxon>
        <taxon>Planctomycetota</taxon>
        <taxon>Planctomycetia</taxon>
        <taxon>Gemmatales</taxon>
        <taxon>Gemmataceae</taxon>
        <taxon>Gemmata</taxon>
    </lineage>
</organism>
<dbReference type="InterPro" id="IPR003945">
    <property type="entry name" value="NU5C-like"/>
</dbReference>
<feature type="compositionally biased region" description="Low complexity" evidence="6">
    <location>
        <begin position="469"/>
        <end position="478"/>
    </location>
</feature>
<feature type="transmembrane region" description="Helical" evidence="7">
    <location>
        <begin position="237"/>
        <end position="261"/>
    </location>
</feature>